<protein>
    <submittedName>
        <fullName evidence="2">Uncharacterized protein</fullName>
    </submittedName>
</protein>
<dbReference type="Proteomes" id="UP000000765">
    <property type="component" value="Chromosome"/>
</dbReference>
<proteinExistence type="predicted"/>
<evidence type="ECO:0000313" key="2">
    <source>
        <dbReference type="EMBL" id="ABL03822.1"/>
    </source>
</evidence>
<dbReference type="AlphaFoldDB" id="A0PNA3"/>
<accession>A0PNA3</accession>
<organism evidence="2 3">
    <name type="scientific">Mycobacterium ulcerans (strain Agy99)</name>
    <dbReference type="NCBI Taxonomy" id="362242"/>
    <lineage>
        <taxon>Bacteria</taxon>
        <taxon>Bacillati</taxon>
        <taxon>Actinomycetota</taxon>
        <taxon>Actinomycetes</taxon>
        <taxon>Mycobacteriales</taxon>
        <taxon>Mycobacteriaceae</taxon>
        <taxon>Mycobacterium</taxon>
        <taxon>Mycobacterium ulcerans group</taxon>
    </lineage>
</organism>
<evidence type="ECO:0000256" key="1">
    <source>
        <dbReference type="SAM" id="MobiDB-lite"/>
    </source>
</evidence>
<dbReference type="KEGG" id="mul:MUL_1253"/>
<dbReference type="HOGENOM" id="CLU_2302773_0_0_11"/>
<gene>
    <name evidence="2" type="ordered locus">MUL_1253</name>
</gene>
<dbReference type="eggNOG" id="ENOG50321DX">
    <property type="taxonomic scope" value="Bacteria"/>
</dbReference>
<sequence>MTMAGHPDVERPASPKGVATGEGGIRLFDGRRWTVESPHETHDITVCIRGMQYADGRVVSRVAVGGLLPDQPLTAHRARGLARALIAAADAADGPDAVSPNL</sequence>
<feature type="region of interest" description="Disordered" evidence="1">
    <location>
        <begin position="1"/>
        <end position="23"/>
    </location>
</feature>
<evidence type="ECO:0000313" key="3">
    <source>
        <dbReference type="Proteomes" id="UP000000765"/>
    </source>
</evidence>
<reference evidence="2 3" key="1">
    <citation type="journal article" date="2007" name="Genome Res.">
        <title>Reductive evolution and niche adaptation inferred from the genome of Mycobacterium ulcerans, the causative agent of Buruli ulcer.</title>
        <authorList>
            <person name="Stinear T.P."/>
            <person name="Seemann T."/>
            <person name="Pidot S."/>
            <person name="Frigui W."/>
            <person name="Reysset G."/>
            <person name="Garnier T."/>
            <person name="Meurice G."/>
            <person name="Simon D."/>
            <person name="Bouchier C."/>
            <person name="Ma L."/>
            <person name="Tichit M."/>
            <person name="Porter J.L."/>
            <person name="Ryan J."/>
            <person name="Johnson P.D."/>
            <person name="Davies J.K."/>
            <person name="Jenkin G.A."/>
            <person name="Small P.L."/>
            <person name="Jones L.M."/>
            <person name="Tekaia F."/>
            <person name="Laval F."/>
            <person name="Daffe M."/>
            <person name="Parkhill J."/>
            <person name="Cole S.T."/>
        </authorList>
    </citation>
    <scope>NUCLEOTIDE SEQUENCE [LARGE SCALE GENOMIC DNA]</scope>
    <source>
        <strain evidence="2 3">Agy99</strain>
    </source>
</reference>
<dbReference type="EMBL" id="CP000325">
    <property type="protein sequence ID" value="ABL03822.1"/>
    <property type="molecule type" value="Genomic_DNA"/>
</dbReference>
<name>A0PNA3_MYCUA</name>